<dbReference type="Proteomes" id="UP000183053">
    <property type="component" value="Unassembled WGS sequence"/>
</dbReference>
<dbReference type="InterPro" id="IPR057513">
    <property type="entry name" value="Rv1893"/>
</dbReference>
<evidence type="ECO:0000313" key="2">
    <source>
        <dbReference type="Proteomes" id="UP000183053"/>
    </source>
</evidence>
<dbReference type="OrthoDB" id="4774101at2"/>
<keyword evidence="2" id="KW-1185">Reference proteome</keyword>
<dbReference type="STRING" id="47312.SAMN04489765_2793"/>
<accession>A0A1H1FM43</accession>
<evidence type="ECO:0000313" key="1">
    <source>
        <dbReference type="EMBL" id="SDR01960.1"/>
    </source>
</evidence>
<organism evidence="1 2">
    <name type="scientific">Tsukamurella pulmonis</name>
    <dbReference type="NCBI Taxonomy" id="47312"/>
    <lineage>
        <taxon>Bacteria</taxon>
        <taxon>Bacillati</taxon>
        <taxon>Actinomycetota</taxon>
        <taxon>Actinomycetes</taxon>
        <taxon>Mycobacteriales</taxon>
        <taxon>Tsukamurellaceae</taxon>
        <taxon>Tsukamurella</taxon>
    </lineage>
</organism>
<proteinExistence type="predicted"/>
<dbReference type="RefSeq" id="WP_068568516.1">
    <property type="nucleotide sequence ID" value="NZ_FNLF01000002.1"/>
</dbReference>
<dbReference type="EMBL" id="FNLF01000002">
    <property type="protein sequence ID" value="SDR01960.1"/>
    <property type="molecule type" value="Genomic_DNA"/>
</dbReference>
<dbReference type="AlphaFoldDB" id="A0A1H1FM43"/>
<gene>
    <name evidence="1" type="ORF">SAMN04489765_2793</name>
</gene>
<sequence length="87" mass="8782">MIGKRIQENIEAVTRIAADSVRKSGEIVEGAGEALGGDVKGGVGRMAASAADIATSATTEGVKLAGENLVAAREVSDAVADKVTRKD</sequence>
<reference evidence="2" key="1">
    <citation type="submission" date="2016-10" db="EMBL/GenBank/DDBJ databases">
        <authorList>
            <person name="Varghese N."/>
            <person name="Submissions S."/>
        </authorList>
    </citation>
    <scope>NUCLEOTIDE SEQUENCE [LARGE SCALE GENOMIC DNA]</scope>
    <source>
        <strain evidence="2">DSM 44142</strain>
    </source>
</reference>
<protein>
    <submittedName>
        <fullName evidence="1">Uncharacterized protein</fullName>
    </submittedName>
</protein>
<name>A0A1H1FM43_9ACTN</name>
<dbReference type="Pfam" id="PF23706">
    <property type="entry name" value="Rv1893"/>
    <property type="match status" value="1"/>
</dbReference>